<proteinExistence type="predicted"/>
<dbReference type="RefSeq" id="WP_139248763.1">
    <property type="nucleotide sequence ID" value="NZ_FRAQ01000001.1"/>
</dbReference>
<dbReference type="EMBL" id="FRAQ01000001">
    <property type="protein sequence ID" value="SHK48263.1"/>
    <property type="molecule type" value="Genomic_DNA"/>
</dbReference>
<dbReference type="OrthoDB" id="7061779at2"/>
<evidence type="ECO:0000313" key="2">
    <source>
        <dbReference type="Proteomes" id="UP000184497"/>
    </source>
</evidence>
<sequence length="134" mass="14243">MARPFEKLPSGAKTHLEAMAATGLLSESAAATALGMPLSEFRRVIGEHKPSTAIWDNALAVERDQLLKALYNKAVEGDTKAAQTLLAVRHGMSEKQPQGNSERVSVVFNLPAAMDAAEYAKAVRVAQVSLPDGS</sequence>
<name>A0A1M6SU77_9GAMM</name>
<dbReference type="STRING" id="564117.SAMN05216369_2254"/>
<protein>
    <submittedName>
        <fullName evidence="1">Uncharacterized protein</fullName>
    </submittedName>
</protein>
<evidence type="ECO:0000313" key="1">
    <source>
        <dbReference type="EMBL" id="SHK48263.1"/>
    </source>
</evidence>
<gene>
    <name evidence="1" type="ORF">SAMN05216369_2254</name>
</gene>
<keyword evidence="2" id="KW-1185">Reference proteome</keyword>
<dbReference type="AlphaFoldDB" id="A0A1M6SU77"/>
<accession>A0A1M6SU77</accession>
<reference evidence="2" key="1">
    <citation type="submission" date="2016-11" db="EMBL/GenBank/DDBJ databases">
        <authorList>
            <person name="Varghese N."/>
            <person name="Submissions S."/>
        </authorList>
    </citation>
    <scope>NUCLEOTIDE SEQUENCE [LARGE SCALE GENOMIC DNA]</scope>
    <source>
        <strain evidence="2">CGMCC 1.10835</strain>
    </source>
</reference>
<dbReference type="Proteomes" id="UP000184497">
    <property type="component" value="Unassembled WGS sequence"/>
</dbReference>
<organism evidence="1 2">
    <name type="scientific">Marinobacter antarcticus</name>
    <dbReference type="NCBI Taxonomy" id="564117"/>
    <lineage>
        <taxon>Bacteria</taxon>
        <taxon>Pseudomonadati</taxon>
        <taxon>Pseudomonadota</taxon>
        <taxon>Gammaproteobacteria</taxon>
        <taxon>Pseudomonadales</taxon>
        <taxon>Marinobacteraceae</taxon>
        <taxon>Marinobacter</taxon>
    </lineage>
</organism>